<protein>
    <submittedName>
        <fullName evidence="2">Transposon Tf2-1 polyprotein isoform X1</fullName>
    </submittedName>
</protein>
<accession>A0A5D3BUG8</accession>
<proteinExistence type="predicted"/>
<organism evidence="2 3">
    <name type="scientific">Cucumis melo var. makuwa</name>
    <name type="common">Oriental melon</name>
    <dbReference type="NCBI Taxonomy" id="1194695"/>
    <lineage>
        <taxon>Eukaryota</taxon>
        <taxon>Viridiplantae</taxon>
        <taxon>Streptophyta</taxon>
        <taxon>Embryophyta</taxon>
        <taxon>Tracheophyta</taxon>
        <taxon>Spermatophyta</taxon>
        <taxon>Magnoliopsida</taxon>
        <taxon>eudicotyledons</taxon>
        <taxon>Gunneridae</taxon>
        <taxon>Pentapetalae</taxon>
        <taxon>rosids</taxon>
        <taxon>fabids</taxon>
        <taxon>Cucurbitales</taxon>
        <taxon>Cucurbitaceae</taxon>
        <taxon>Benincaseae</taxon>
        <taxon>Cucumis</taxon>
    </lineage>
</organism>
<dbReference type="PANTHER" id="PTHR35046:SF9">
    <property type="entry name" value="RNA-DIRECTED DNA POLYMERASE"/>
    <property type="match status" value="1"/>
</dbReference>
<dbReference type="PANTHER" id="PTHR35046">
    <property type="entry name" value="ZINC KNUCKLE (CCHC-TYPE) FAMILY PROTEIN"/>
    <property type="match status" value="1"/>
</dbReference>
<feature type="domain" description="Integrase catalytic" evidence="1">
    <location>
        <begin position="31"/>
        <end position="180"/>
    </location>
</feature>
<dbReference type="Proteomes" id="UP000321947">
    <property type="component" value="Unassembled WGS sequence"/>
</dbReference>
<dbReference type="SUPFAM" id="SSF53098">
    <property type="entry name" value="Ribonuclease H-like"/>
    <property type="match status" value="1"/>
</dbReference>
<evidence type="ECO:0000313" key="3">
    <source>
        <dbReference type="Proteomes" id="UP000321947"/>
    </source>
</evidence>
<dbReference type="InterPro" id="IPR001584">
    <property type="entry name" value="Integrase_cat-core"/>
</dbReference>
<comment type="caution">
    <text evidence="2">The sequence shown here is derived from an EMBL/GenBank/DDBJ whole genome shotgun (WGS) entry which is preliminary data.</text>
</comment>
<dbReference type="EMBL" id="SSTD01015369">
    <property type="protein sequence ID" value="TYK02770.1"/>
    <property type="molecule type" value="Genomic_DNA"/>
</dbReference>
<dbReference type="Pfam" id="PF00665">
    <property type="entry name" value="rve"/>
    <property type="match status" value="1"/>
</dbReference>
<dbReference type="InterPro" id="IPR036397">
    <property type="entry name" value="RNaseH_sf"/>
</dbReference>
<dbReference type="GO" id="GO:0003676">
    <property type="term" value="F:nucleic acid binding"/>
    <property type="evidence" value="ECO:0007669"/>
    <property type="project" value="InterPro"/>
</dbReference>
<dbReference type="PROSITE" id="PS50994">
    <property type="entry name" value="INTEGRASE"/>
    <property type="match status" value="1"/>
</dbReference>
<name>A0A5D3BUG8_CUCMM</name>
<dbReference type="GO" id="GO:0015074">
    <property type="term" value="P:DNA integration"/>
    <property type="evidence" value="ECO:0007669"/>
    <property type="project" value="InterPro"/>
</dbReference>
<dbReference type="AlphaFoldDB" id="A0A5D3BUG8"/>
<sequence length="180" mass="20686">MKQDAKKYCEQCLICQKNKSLALSPVDLLLPLEVPNIIWSDIFMDFIEGLPKSNGFEVIFVVVDRFSKYGHFLMMKYPYTAKTVADLFIKEIVRLRGYPKSIVSDRDKVFISQFWKELFKMAGTKLHRSTTYHPQSDGQTEVANGELKHTCVVFVVKDQRSGPNGYIGRNIGTTSHFKDH</sequence>
<dbReference type="InterPro" id="IPR012337">
    <property type="entry name" value="RNaseH-like_sf"/>
</dbReference>
<evidence type="ECO:0000259" key="1">
    <source>
        <dbReference type="PROSITE" id="PS50994"/>
    </source>
</evidence>
<gene>
    <name evidence="2" type="ORF">E5676_scaffold145G00290</name>
</gene>
<reference evidence="2 3" key="1">
    <citation type="submission" date="2019-08" db="EMBL/GenBank/DDBJ databases">
        <title>Draft genome sequences of two oriental melons (Cucumis melo L. var makuwa).</title>
        <authorList>
            <person name="Kwon S.-Y."/>
        </authorList>
    </citation>
    <scope>NUCLEOTIDE SEQUENCE [LARGE SCALE GENOMIC DNA]</scope>
    <source>
        <strain evidence="3">cv. Chang Bougi</strain>
        <tissue evidence="2">Leaf</tissue>
    </source>
</reference>
<dbReference type="Gene3D" id="3.30.420.10">
    <property type="entry name" value="Ribonuclease H-like superfamily/Ribonuclease H"/>
    <property type="match status" value="1"/>
</dbReference>
<evidence type="ECO:0000313" key="2">
    <source>
        <dbReference type="EMBL" id="TYK02770.1"/>
    </source>
</evidence>